<dbReference type="KEGG" id="tum:CBW65_01705"/>
<dbReference type="InterPro" id="IPR005149">
    <property type="entry name" value="Tscrpt_reg_PadR_N"/>
</dbReference>
<dbReference type="Proteomes" id="UP000195437">
    <property type="component" value="Chromosome"/>
</dbReference>
<sequence>MKMATGFFSDTRVKKFIPDLPLPNNFICAFSHKTIPSYHRLAWEATPFCISFVQFGFLSCSTKGDILKLEGCSMALRYAVMGLLSGEEMSGYDLTQQFSMKVSHFWNAHHTQIYRELQKLEVEGLVSHRLIEQQDRPDKKLYKLTEPGMKELFTWLSEEPKPPKMKNESLLRVSLFHLIPPAQAIAFLEASRDTHAHILSMMDAFRGDYMSESQEPIAEKVGEYLTLDFGMRFMRSWMEWCDFAIGVFKRLEENQTS</sequence>
<dbReference type="Pfam" id="PF10400">
    <property type="entry name" value="Vir_act_alpha_C"/>
    <property type="match status" value="1"/>
</dbReference>
<feature type="domain" description="Transcription regulator PadR C-terminal" evidence="2">
    <location>
        <begin position="165"/>
        <end position="247"/>
    </location>
</feature>
<reference evidence="4" key="1">
    <citation type="submission" date="2017-05" db="EMBL/GenBank/DDBJ databases">
        <authorList>
            <person name="Sung H."/>
        </authorList>
    </citation>
    <scope>NUCLEOTIDE SEQUENCE [LARGE SCALE GENOMIC DNA]</scope>
    <source>
        <strain evidence="4">AR23208</strain>
    </source>
</reference>
<dbReference type="InterPro" id="IPR036390">
    <property type="entry name" value="WH_DNA-bd_sf"/>
</dbReference>
<dbReference type="PANTHER" id="PTHR43252:SF6">
    <property type="entry name" value="NEGATIVE TRANSCRIPTION REGULATOR PADR"/>
    <property type="match status" value="1"/>
</dbReference>
<dbReference type="OrthoDB" id="9783723at2"/>
<evidence type="ECO:0000259" key="1">
    <source>
        <dbReference type="Pfam" id="PF03551"/>
    </source>
</evidence>
<proteinExistence type="predicted"/>
<dbReference type="SUPFAM" id="SSF46785">
    <property type="entry name" value="Winged helix' DNA-binding domain"/>
    <property type="match status" value="1"/>
</dbReference>
<organism evidence="3 4">
    <name type="scientific">Tumebacillus avium</name>
    <dbReference type="NCBI Taxonomy" id="1903704"/>
    <lineage>
        <taxon>Bacteria</taxon>
        <taxon>Bacillati</taxon>
        <taxon>Bacillota</taxon>
        <taxon>Bacilli</taxon>
        <taxon>Bacillales</taxon>
        <taxon>Alicyclobacillaceae</taxon>
        <taxon>Tumebacillus</taxon>
    </lineage>
</organism>
<gene>
    <name evidence="3" type="ORF">CBW65_01705</name>
</gene>
<dbReference type="AlphaFoldDB" id="A0A1Y0IKM5"/>
<evidence type="ECO:0008006" key="5">
    <source>
        <dbReference type="Google" id="ProtNLM"/>
    </source>
</evidence>
<dbReference type="PANTHER" id="PTHR43252">
    <property type="entry name" value="TRANSCRIPTIONAL REGULATOR YQJI"/>
    <property type="match status" value="1"/>
</dbReference>
<protein>
    <recommendedName>
        <fullName evidence="5">PadR family transcriptional regulator</fullName>
    </recommendedName>
</protein>
<evidence type="ECO:0000313" key="3">
    <source>
        <dbReference type="EMBL" id="ARU59914.1"/>
    </source>
</evidence>
<evidence type="ECO:0000259" key="2">
    <source>
        <dbReference type="Pfam" id="PF10400"/>
    </source>
</evidence>
<feature type="domain" description="Transcription regulator PadR N-terminal" evidence="1">
    <location>
        <begin position="80"/>
        <end position="152"/>
    </location>
</feature>
<accession>A0A1Y0IKM5</accession>
<keyword evidence="4" id="KW-1185">Reference proteome</keyword>
<dbReference type="Gene3D" id="1.10.10.10">
    <property type="entry name" value="Winged helix-like DNA-binding domain superfamily/Winged helix DNA-binding domain"/>
    <property type="match status" value="1"/>
</dbReference>
<name>A0A1Y0IKM5_9BACL</name>
<dbReference type="Gene3D" id="6.10.140.190">
    <property type="match status" value="1"/>
</dbReference>
<dbReference type="InterPro" id="IPR036388">
    <property type="entry name" value="WH-like_DNA-bd_sf"/>
</dbReference>
<dbReference type="InterPro" id="IPR018309">
    <property type="entry name" value="Tscrpt_reg_PadR_C"/>
</dbReference>
<dbReference type="EMBL" id="CP021434">
    <property type="protein sequence ID" value="ARU59914.1"/>
    <property type="molecule type" value="Genomic_DNA"/>
</dbReference>
<dbReference type="Pfam" id="PF03551">
    <property type="entry name" value="PadR"/>
    <property type="match status" value="1"/>
</dbReference>
<evidence type="ECO:0000313" key="4">
    <source>
        <dbReference type="Proteomes" id="UP000195437"/>
    </source>
</evidence>